<dbReference type="InterPro" id="IPR003715">
    <property type="entry name" value="Poly_export_N"/>
</dbReference>
<evidence type="ECO:0000259" key="4">
    <source>
        <dbReference type="Pfam" id="PF02563"/>
    </source>
</evidence>
<organism evidence="6 7">
    <name type="scientific">Psychroserpens ponticola</name>
    <dbReference type="NCBI Taxonomy" id="2932268"/>
    <lineage>
        <taxon>Bacteria</taxon>
        <taxon>Pseudomonadati</taxon>
        <taxon>Bacteroidota</taxon>
        <taxon>Flavobacteriia</taxon>
        <taxon>Flavobacteriales</taxon>
        <taxon>Flavobacteriaceae</taxon>
        <taxon>Psychroserpens</taxon>
    </lineage>
</organism>
<protein>
    <submittedName>
        <fullName evidence="6">Polysaccharide biosynthesis/export family protein</fullName>
    </submittedName>
</protein>
<keyword evidence="1 3" id="KW-0732">Signal</keyword>
<evidence type="ECO:0000313" key="7">
    <source>
        <dbReference type="Proteomes" id="UP001202717"/>
    </source>
</evidence>
<dbReference type="PANTHER" id="PTHR33619:SF3">
    <property type="entry name" value="POLYSACCHARIDE EXPORT PROTEIN GFCE-RELATED"/>
    <property type="match status" value="1"/>
</dbReference>
<keyword evidence="7" id="KW-1185">Reference proteome</keyword>
<feature type="domain" description="Soluble ligand binding" evidence="5">
    <location>
        <begin position="139"/>
        <end position="189"/>
    </location>
</feature>
<keyword evidence="2" id="KW-0472">Membrane</keyword>
<name>A0ABY7RVG9_9FLAO</name>
<dbReference type="InterPro" id="IPR019554">
    <property type="entry name" value="Soluble_ligand-bd"/>
</dbReference>
<dbReference type="PROSITE" id="PS51257">
    <property type="entry name" value="PROKAR_LIPOPROTEIN"/>
    <property type="match status" value="1"/>
</dbReference>
<evidence type="ECO:0000313" key="6">
    <source>
        <dbReference type="EMBL" id="WCO01121.1"/>
    </source>
</evidence>
<evidence type="ECO:0000256" key="3">
    <source>
        <dbReference type="SAM" id="SignalP"/>
    </source>
</evidence>
<feature type="signal peptide" evidence="3">
    <location>
        <begin position="1"/>
        <end position="20"/>
    </location>
</feature>
<dbReference type="Gene3D" id="3.30.1950.10">
    <property type="entry name" value="wza like domain"/>
    <property type="match status" value="1"/>
</dbReference>
<evidence type="ECO:0000259" key="5">
    <source>
        <dbReference type="Pfam" id="PF10531"/>
    </source>
</evidence>
<feature type="transmembrane region" description="Helical" evidence="2">
    <location>
        <begin position="230"/>
        <end position="251"/>
    </location>
</feature>
<sequence>MKSKYLMLLFVLVLTSCASKKDLFYLQDAVENNETEIKYQSMTVQPNDILKIDIETLIPEAARPYNQSVTGSGAVPNLLVMQLEGYLVNKDGTINFHNLGEISVVNLTVVEVAEKLKNELTSGGHLNNPKVNVRIVNSKVTVLGEVRNPGTFPFTEHNVSLFQALGYAGDLTINGKRDDIIITREVDGSRQITHVDLTNTEFMNSEFYYLKPNDIIIVNPNKSKVTSSGYIGNIGILLSVTSVLLSSIILLSR</sequence>
<dbReference type="Proteomes" id="UP001202717">
    <property type="component" value="Chromosome"/>
</dbReference>
<evidence type="ECO:0000256" key="1">
    <source>
        <dbReference type="ARBA" id="ARBA00022729"/>
    </source>
</evidence>
<dbReference type="InterPro" id="IPR049712">
    <property type="entry name" value="Poly_export"/>
</dbReference>
<feature type="domain" description="Polysaccharide export protein N-terminal" evidence="4">
    <location>
        <begin position="40"/>
        <end position="135"/>
    </location>
</feature>
<evidence type="ECO:0000256" key="2">
    <source>
        <dbReference type="SAM" id="Phobius"/>
    </source>
</evidence>
<proteinExistence type="predicted"/>
<dbReference type="Pfam" id="PF10531">
    <property type="entry name" value="SLBB"/>
    <property type="match status" value="1"/>
</dbReference>
<dbReference type="RefSeq" id="WP_249996860.1">
    <property type="nucleotide sequence ID" value="NZ_CP116221.1"/>
</dbReference>
<reference evidence="6 7" key="1">
    <citation type="submission" date="2023-01" db="EMBL/GenBank/DDBJ databases">
        <title>Psychroserpens ponticola sp. nov., isolated from seawater.</title>
        <authorList>
            <person name="Kristyanto S."/>
            <person name="Jung J."/>
            <person name="Kim J.M."/>
            <person name="Jeon C.O."/>
        </authorList>
    </citation>
    <scope>NUCLEOTIDE SEQUENCE [LARGE SCALE GENOMIC DNA]</scope>
    <source>
        <strain evidence="6 7">MSW6</strain>
    </source>
</reference>
<dbReference type="EMBL" id="CP116221">
    <property type="protein sequence ID" value="WCO01121.1"/>
    <property type="molecule type" value="Genomic_DNA"/>
</dbReference>
<dbReference type="Pfam" id="PF02563">
    <property type="entry name" value="Poly_export"/>
    <property type="match status" value="1"/>
</dbReference>
<accession>A0ABY7RVG9</accession>
<feature type="chain" id="PRO_5046172924" evidence="3">
    <location>
        <begin position="21"/>
        <end position="253"/>
    </location>
</feature>
<dbReference type="PANTHER" id="PTHR33619">
    <property type="entry name" value="POLYSACCHARIDE EXPORT PROTEIN GFCE-RELATED"/>
    <property type="match status" value="1"/>
</dbReference>
<keyword evidence="2" id="KW-1133">Transmembrane helix</keyword>
<gene>
    <name evidence="6" type="ORF">MUN68_013740</name>
</gene>
<dbReference type="Gene3D" id="3.10.560.10">
    <property type="entry name" value="Outer membrane lipoprotein wza domain like"/>
    <property type="match status" value="2"/>
</dbReference>
<keyword evidence="2" id="KW-0812">Transmembrane</keyword>